<protein>
    <submittedName>
        <fullName evidence="1">Uncharacterized protein</fullName>
    </submittedName>
</protein>
<comment type="caution">
    <text evidence="1">The sequence shown here is derived from an EMBL/GenBank/DDBJ whole genome shotgun (WGS) entry which is preliminary data.</text>
</comment>
<gene>
    <name evidence="1" type="ORF">S01H4_41073</name>
</gene>
<proteinExistence type="predicted"/>
<organism evidence="1">
    <name type="scientific">marine sediment metagenome</name>
    <dbReference type="NCBI Taxonomy" id="412755"/>
    <lineage>
        <taxon>unclassified sequences</taxon>
        <taxon>metagenomes</taxon>
        <taxon>ecological metagenomes</taxon>
    </lineage>
</organism>
<dbReference type="AlphaFoldDB" id="X1BKE2"/>
<accession>X1BKE2</accession>
<evidence type="ECO:0000313" key="1">
    <source>
        <dbReference type="EMBL" id="GAG96384.1"/>
    </source>
</evidence>
<name>X1BKE2_9ZZZZ</name>
<reference evidence="1" key="1">
    <citation type="journal article" date="2014" name="Front. Microbiol.">
        <title>High frequency of phylogenetically diverse reductive dehalogenase-homologous genes in deep subseafloor sedimentary metagenomes.</title>
        <authorList>
            <person name="Kawai M."/>
            <person name="Futagami T."/>
            <person name="Toyoda A."/>
            <person name="Takaki Y."/>
            <person name="Nishi S."/>
            <person name="Hori S."/>
            <person name="Arai W."/>
            <person name="Tsubouchi T."/>
            <person name="Morono Y."/>
            <person name="Uchiyama I."/>
            <person name="Ito T."/>
            <person name="Fujiyama A."/>
            <person name="Inagaki F."/>
            <person name="Takami H."/>
        </authorList>
    </citation>
    <scope>NUCLEOTIDE SEQUENCE</scope>
    <source>
        <strain evidence="1">Expedition CK06-06</strain>
    </source>
</reference>
<sequence>DIIKAAIYLDMSSLYEFMCTNFFTQHKYLH</sequence>
<dbReference type="EMBL" id="BART01022440">
    <property type="protein sequence ID" value="GAG96384.1"/>
    <property type="molecule type" value="Genomic_DNA"/>
</dbReference>
<feature type="non-terminal residue" evidence="1">
    <location>
        <position position="1"/>
    </location>
</feature>